<proteinExistence type="predicted"/>
<evidence type="ECO:0000313" key="3">
    <source>
        <dbReference type="Proteomes" id="UP000229713"/>
    </source>
</evidence>
<evidence type="ECO:0000313" key="2">
    <source>
        <dbReference type="EMBL" id="WWC11722.1"/>
    </source>
</evidence>
<dbReference type="AlphaFoldDB" id="A0A225TZ26"/>
<gene>
    <name evidence="1" type="ORF">CFY86_27885</name>
    <name evidence="2" type="ORF">LM286_26260</name>
</gene>
<dbReference type="EMBL" id="NKYI01000036">
    <property type="protein sequence ID" value="PIK80960.1"/>
    <property type="molecule type" value="Genomic_DNA"/>
</dbReference>
<dbReference type="EMBL" id="CP145163">
    <property type="protein sequence ID" value="WWC11722.1"/>
    <property type="molecule type" value="Genomic_DNA"/>
</dbReference>
<dbReference type="Proteomes" id="UP000229713">
    <property type="component" value="Unassembled WGS sequence"/>
</dbReference>
<dbReference type="InterPro" id="IPR027417">
    <property type="entry name" value="P-loop_NTPase"/>
</dbReference>
<protein>
    <submittedName>
        <fullName evidence="1">AAA family ATPase</fullName>
    </submittedName>
</protein>
<dbReference type="SUPFAM" id="SSF52540">
    <property type="entry name" value="P-loop containing nucleoside triphosphate hydrolases"/>
    <property type="match status" value="1"/>
</dbReference>
<dbReference type="Proteomes" id="UP001350972">
    <property type="component" value="Chromosome"/>
</dbReference>
<reference evidence="2 4" key="2">
    <citation type="submission" date="2024-02" db="EMBL/GenBank/DDBJ databases">
        <title>Tn5403 promotes plasmid rearrangements and degradation of the Klebsiella pneumoniae carbapenemase (KPC) transposon Tn4401.</title>
        <authorList>
            <person name="Sheppard A.E."/>
            <person name="Barry K.E."/>
            <person name="Parikh H.I."/>
            <person name="Vegesana K."/>
            <person name="Sebra R."/>
            <person name="George S."/>
            <person name="Sanderson N.D."/>
            <person name="Stoesser N."/>
            <person name="Eyre D.W."/>
            <person name="Crook D.W."/>
            <person name="Walker A.S."/>
            <person name="Mathers A.J."/>
        </authorList>
    </citation>
    <scope>NUCLEOTIDE SEQUENCE [LARGE SCALE GENOMIC DNA]</scope>
    <source>
        <strain evidence="2 4">CAV1921</strain>
    </source>
</reference>
<organism evidence="1 3">
    <name type="scientific">Raoultella ornithinolytica</name>
    <name type="common">Klebsiella ornithinolytica</name>
    <dbReference type="NCBI Taxonomy" id="54291"/>
    <lineage>
        <taxon>Bacteria</taxon>
        <taxon>Pseudomonadati</taxon>
        <taxon>Pseudomonadota</taxon>
        <taxon>Gammaproteobacteria</taxon>
        <taxon>Enterobacterales</taxon>
        <taxon>Enterobacteriaceae</taxon>
        <taxon>Klebsiella/Raoultella group</taxon>
        <taxon>Raoultella</taxon>
    </lineage>
</organism>
<name>A0A225TZ26_RAOOR</name>
<dbReference type="Gene3D" id="3.40.50.300">
    <property type="entry name" value="P-loop containing nucleotide triphosphate hydrolases"/>
    <property type="match status" value="1"/>
</dbReference>
<evidence type="ECO:0000313" key="4">
    <source>
        <dbReference type="Proteomes" id="UP001350972"/>
    </source>
</evidence>
<dbReference type="RefSeq" id="WP_004869327.1">
    <property type="nucleotide sequence ID" value="NZ_ABDFAB020000019.1"/>
</dbReference>
<accession>A0A225TZ26</accession>
<sequence length="184" mass="20790">MNRHLTAGCKTVILINGVPASGKSTITQALSQTFGLPLLTIDEIKEPFMACFTDIDRPFNRQLGCAAYEVIWSIIGHSPANVIWLVDAWFGFQPRETLQRWLHQAGVEKVVEIWNQISPELAVSRYATRLQDRRAGHPGEEYLPELALLAERAEPMRLGPVFTVDQQQPLDIIRLSEWIKQTLG</sequence>
<dbReference type="PaxDb" id="1286170-RORB6_18330"/>
<reference evidence="1 3" key="1">
    <citation type="submission" date="2017-07" db="EMBL/GenBank/DDBJ databases">
        <title>Raoultella ornithinolytica strain HH3 draft genome.</title>
        <authorList>
            <person name="Duceppe M.-O."/>
            <person name="Huang H."/>
            <person name="Phipps-Todd B."/>
        </authorList>
    </citation>
    <scope>NUCLEOTIDE SEQUENCE [LARGE SCALE GENOMIC DNA]</scope>
    <source>
        <strain evidence="1 3">HH3</strain>
    </source>
</reference>
<evidence type="ECO:0000313" key="1">
    <source>
        <dbReference type="EMBL" id="PIK80960.1"/>
    </source>
</evidence>
<keyword evidence="4" id="KW-1185">Reference proteome</keyword>